<dbReference type="InterPro" id="IPR014017">
    <property type="entry name" value="DNA_helicase_UvrD-like_C"/>
</dbReference>
<dbReference type="AlphaFoldDB" id="A0A8J3G5K7"/>
<organism evidence="13 14">
    <name type="scientific">Mongoliitalea lutea</name>
    <dbReference type="NCBI Taxonomy" id="849756"/>
    <lineage>
        <taxon>Bacteria</taxon>
        <taxon>Pseudomonadati</taxon>
        <taxon>Bacteroidota</taxon>
        <taxon>Cytophagia</taxon>
        <taxon>Cytophagales</taxon>
        <taxon>Cyclobacteriaceae</taxon>
        <taxon>Mongoliitalea</taxon>
    </lineage>
</organism>
<evidence type="ECO:0000259" key="11">
    <source>
        <dbReference type="PROSITE" id="PS51198"/>
    </source>
</evidence>
<dbReference type="GO" id="GO:0000725">
    <property type="term" value="P:recombinational repair"/>
    <property type="evidence" value="ECO:0007669"/>
    <property type="project" value="TreeGrafter"/>
</dbReference>
<dbReference type="Proteomes" id="UP000642809">
    <property type="component" value="Unassembled WGS sequence"/>
</dbReference>
<dbReference type="GO" id="GO:0016787">
    <property type="term" value="F:hydrolase activity"/>
    <property type="evidence" value="ECO:0007669"/>
    <property type="project" value="UniProtKB-UniRule"/>
</dbReference>
<feature type="binding site" evidence="9">
    <location>
        <begin position="11"/>
        <end position="18"/>
    </location>
    <ligand>
        <name>ATP</name>
        <dbReference type="ChEBI" id="CHEBI:30616"/>
    </ligand>
</feature>
<evidence type="ECO:0000256" key="3">
    <source>
        <dbReference type="ARBA" id="ARBA00022806"/>
    </source>
</evidence>
<feature type="domain" description="UvrD-like helicase ATP-binding" evidence="11">
    <location>
        <begin position="1"/>
        <end position="465"/>
    </location>
</feature>
<dbReference type="Gene3D" id="3.40.50.300">
    <property type="entry name" value="P-loop containing nucleotide triphosphate hydrolases"/>
    <property type="match status" value="4"/>
</dbReference>
<evidence type="ECO:0000259" key="12">
    <source>
        <dbReference type="PROSITE" id="PS51217"/>
    </source>
</evidence>
<reference evidence="13" key="2">
    <citation type="submission" date="2020-09" db="EMBL/GenBank/DDBJ databases">
        <authorList>
            <person name="Sun Q."/>
            <person name="Kim S."/>
        </authorList>
    </citation>
    <scope>NUCLEOTIDE SEQUENCE</scope>
    <source>
        <strain evidence="13">KCTC 23224</strain>
    </source>
</reference>
<gene>
    <name evidence="13" type="ORF">GCM10008106_17700</name>
</gene>
<dbReference type="InterPro" id="IPR000212">
    <property type="entry name" value="DNA_helicase_UvrD/REP"/>
</dbReference>
<protein>
    <recommendedName>
        <fullName evidence="7">DNA 3'-5' helicase</fullName>
        <ecNumber evidence="7">5.6.2.4</ecNumber>
    </recommendedName>
</protein>
<dbReference type="PANTHER" id="PTHR11070:SF67">
    <property type="entry name" value="DNA 3'-5' HELICASE"/>
    <property type="match status" value="1"/>
</dbReference>
<feature type="domain" description="UvrD-like helicase C-terminal" evidence="12">
    <location>
        <begin position="489"/>
        <end position="762"/>
    </location>
</feature>
<dbReference type="PROSITE" id="PS51198">
    <property type="entry name" value="UVRD_HELICASE_ATP_BIND"/>
    <property type="match status" value="1"/>
</dbReference>
<dbReference type="GO" id="GO:0005829">
    <property type="term" value="C:cytosol"/>
    <property type="evidence" value="ECO:0007669"/>
    <property type="project" value="TreeGrafter"/>
</dbReference>
<accession>A0A8J3G5K7</accession>
<reference evidence="13" key="1">
    <citation type="journal article" date="2014" name="Int. J. Syst. Evol. Microbiol.">
        <title>Complete genome sequence of Corynebacterium casei LMG S-19264T (=DSM 44701T), isolated from a smear-ripened cheese.</title>
        <authorList>
            <consortium name="US DOE Joint Genome Institute (JGI-PGF)"/>
            <person name="Walter F."/>
            <person name="Albersmeier A."/>
            <person name="Kalinowski J."/>
            <person name="Ruckert C."/>
        </authorList>
    </citation>
    <scope>NUCLEOTIDE SEQUENCE</scope>
    <source>
        <strain evidence="13">KCTC 23224</strain>
    </source>
</reference>
<dbReference type="Pfam" id="PF13361">
    <property type="entry name" value="UvrD_C"/>
    <property type="match status" value="1"/>
</dbReference>
<name>A0A8J3G5K7_9BACT</name>
<keyword evidence="4 9" id="KW-0067">ATP-binding</keyword>
<comment type="catalytic activity">
    <reaction evidence="8">
        <text>ATP + H2O = ADP + phosphate + H(+)</text>
        <dbReference type="Rhea" id="RHEA:13065"/>
        <dbReference type="ChEBI" id="CHEBI:15377"/>
        <dbReference type="ChEBI" id="CHEBI:15378"/>
        <dbReference type="ChEBI" id="CHEBI:30616"/>
        <dbReference type="ChEBI" id="CHEBI:43474"/>
        <dbReference type="ChEBI" id="CHEBI:456216"/>
        <dbReference type="EC" id="5.6.2.4"/>
    </reaction>
</comment>
<dbReference type="RefSeq" id="WP_189580920.1">
    <property type="nucleotide sequence ID" value="NZ_BMYF01000009.1"/>
</dbReference>
<feature type="region of interest" description="Disordered" evidence="10">
    <location>
        <begin position="530"/>
        <end position="550"/>
    </location>
</feature>
<evidence type="ECO:0000313" key="14">
    <source>
        <dbReference type="Proteomes" id="UP000642809"/>
    </source>
</evidence>
<dbReference type="SUPFAM" id="SSF52540">
    <property type="entry name" value="P-loop containing nucleoside triphosphate hydrolases"/>
    <property type="match status" value="1"/>
</dbReference>
<dbReference type="InterPro" id="IPR014016">
    <property type="entry name" value="UvrD-like_ATP-bd"/>
</dbReference>
<evidence type="ECO:0000313" key="13">
    <source>
        <dbReference type="EMBL" id="GHB36878.1"/>
    </source>
</evidence>
<evidence type="ECO:0000256" key="1">
    <source>
        <dbReference type="ARBA" id="ARBA00022741"/>
    </source>
</evidence>
<evidence type="ECO:0000256" key="8">
    <source>
        <dbReference type="ARBA" id="ARBA00048988"/>
    </source>
</evidence>
<keyword evidence="3 9" id="KW-0347">Helicase</keyword>
<evidence type="ECO:0000256" key="6">
    <source>
        <dbReference type="ARBA" id="ARBA00034617"/>
    </source>
</evidence>
<feature type="compositionally biased region" description="Acidic residues" evidence="10">
    <location>
        <begin position="538"/>
        <end position="548"/>
    </location>
</feature>
<dbReference type="Pfam" id="PF00580">
    <property type="entry name" value="UvrD-helicase"/>
    <property type="match status" value="1"/>
</dbReference>
<evidence type="ECO:0000256" key="5">
    <source>
        <dbReference type="ARBA" id="ARBA00023235"/>
    </source>
</evidence>
<comment type="caution">
    <text evidence="13">The sequence shown here is derived from an EMBL/GenBank/DDBJ whole genome shotgun (WGS) entry which is preliminary data.</text>
</comment>
<dbReference type="PANTHER" id="PTHR11070">
    <property type="entry name" value="UVRD / RECB / PCRA DNA HELICASE FAMILY MEMBER"/>
    <property type="match status" value="1"/>
</dbReference>
<dbReference type="EMBL" id="BMYF01000009">
    <property type="protein sequence ID" value="GHB36878.1"/>
    <property type="molecule type" value="Genomic_DNA"/>
</dbReference>
<keyword evidence="5" id="KW-0413">Isomerase</keyword>
<keyword evidence="14" id="KW-1185">Reference proteome</keyword>
<comment type="catalytic activity">
    <reaction evidence="6">
        <text>Couples ATP hydrolysis with the unwinding of duplex DNA by translocating in the 3'-5' direction.</text>
        <dbReference type="EC" id="5.6.2.4"/>
    </reaction>
</comment>
<proteinExistence type="predicted"/>
<dbReference type="GO" id="GO:0005524">
    <property type="term" value="F:ATP binding"/>
    <property type="evidence" value="ECO:0007669"/>
    <property type="project" value="UniProtKB-UniRule"/>
</dbReference>
<evidence type="ECO:0000256" key="7">
    <source>
        <dbReference type="ARBA" id="ARBA00034808"/>
    </source>
</evidence>
<dbReference type="InterPro" id="IPR027417">
    <property type="entry name" value="P-loop_NTPase"/>
</dbReference>
<dbReference type="PROSITE" id="PS51217">
    <property type="entry name" value="UVRD_HELICASE_CTER"/>
    <property type="match status" value="1"/>
</dbReference>
<evidence type="ECO:0000256" key="9">
    <source>
        <dbReference type="PROSITE-ProRule" id="PRU00560"/>
    </source>
</evidence>
<dbReference type="GO" id="GO:0043138">
    <property type="term" value="F:3'-5' DNA helicase activity"/>
    <property type="evidence" value="ECO:0007669"/>
    <property type="project" value="UniProtKB-EC"/>
</dbReference>
<keyword evidence="1 9" id="KW-0547">Nucleotide-binding</keyword>
<keyword evidence="2 9" id="KW-0378">Hydrolase</keyword>
<dbReference type="GO" id="GO:0003677">
    <property type="term" value="F:DNA binding"/>
    <property type="evidence" value="ECO:0007669"/>
    <property type="project" value="InterPro"/>
</dbReference>
<evidence type="ECO:0000256" key="4">
    <source>
        <dbReference type="ARBA" id="ARBA00022840"/>
    </source>
</evidence>
<dbReference type="EC" id="5.6.2.4" evidence="7"/>
<evidence type="ECO:0000256" key="2">
    <source>
        <dbReference type="ARBA" id="ARBA00022801"/>
    </source>
</evidence>
<sequence length="1082" mass="124746">MDQAPFIIYKSSAGSGKTYTLTLEYLKIALAYPGAFKSILAVTFTNKATQEMKSRILEYLERLSQEVKAEEFLDKELMKHLKLDAVALQKRAHETLLDILHAYGYFSVSTIDAFFQRVIRSFAKEMDLQAKFDLELDQEAVLERLVDRLMEKVSSDQALKKWLVEYTTEQIQNGGNWDIRGGIQSLGKEIFTEGFKAHRQTFQQAMDQEDFIKQLKAELMQQRALLIKKALDGKQKANDIRVQYGLEWEEFSGGNSGQNFVRKLDYLGDKKNPFPTFTDKQIDKVHSIDGWYTKTSKRKDAIEAAANAGLRELIMDCCSIKIQWDTYATLLKQLNVFGIFRDLILELRYLKDEESILLISDVNDFLKEITKDNEAPFVYEKIGNQYRHFLIDEFQDTSDFQWASFRPLLENSLASGHTNLLVGDVKQSIYRWRGGKLELLLEEVEQQISQQLIEVKNLDVNYRSLPKVIDFNNAVFEQLPILLEEYMLENAKTAADQLLQKAYADVKQQVPSKKRDLPFQGMIQIQFQEKASRSSYGNEEEETEEDNDAGVLGKLPPLLMELQDKGYQLKDIAFLVRKKNEGAAIADYLMDFAQTQTESRYRFDVLSEESLFIDKSIAVKAMVALLTYLRDGEDTVALKTAFYYYALLKEEPFSHELFEKFSLPAELQGKFRELQGLRGKWLQYPLLELIEHVIQFLDLTSAGNDLAYIAGFKEAVFDYVKKNRADLNGLLDWWELNKTKRTVKIPEDHDAMRILTIHKSKGLQFKVVIMPYLDWAILPTYSMAPILWAKYEHNGTPTIAPIKQEKNLANTLFAELYNQEVKLAYMDTLNMLYVAFTRAEDMFWGFADFAISKEGIVQTRRTGGVLRNLLETMGNQNVTEGMAWDAEKELFVWGTMEGISQSNDIKIIPSPLVRWEFRDWNELLKPKEYAWDFSPQGVDDRSQRRIGVLVHEILEHSNRLEDALGLVQSYAFEGRFTSEVQQEVEQQLRELFALPQLQAWFGDGYQSLAEQGILIPQGGQKRPDRIFISAEEALVVDFKTGAQKSQHLEQVRSYMDLVASIVEKPVKGYVCYLEPTELIEVL</sequence>
<evidence type="ECO:0000256" key="10">
    <source>
        <dbReference type="SAM" id="MobiDB-lite"/>
    </source>
</evidence>